<reference evidence="2 3" key="1">
    <citation type="submission" date="2018-05" db="EMBL/GenBank/DDBJ databases">
        <title>Draft Genome Sequences for a Diverse set of 7 Haemophilus Species.</title>
        <authorList>
            <person name="Nichols M."/>
            <person name="Topaz N."/>
            <person name="Wang X."/>
            <person name="Wang X."/>
            <person name="Boxrud D."/>
        </authorList>
    </citation>
    <scope>NUCLEOTIDE SEQUENCE [LARGE SCALE GENOMIC DNA]</scope>
    <source>
        <strain evidence="2 3">C2006002596</strain>
    </source>
</reference>
<dbReference type="Pfam" id="PF10883">
    <property type="entry name" value="DUF2681"/>
    <property type="match status" value="1"/>
</dbReference>
<dbReference type="EMBL" id="QEPT01000002">
    <property type="protein sequence ID" value="RDE84925.1"/>
    <property type="molecule type" value="Genomic_DNA"/>
</dbReference>
<name>A0AAQ0KD87_HAEPA</name>
<feature type="compositionally biased region" description="Basic and acidic residues" evidence="1">
    <location>
        <begin position="56"/>
        <end position="87"/>
    </location>
</feature>
<dbReference type="Proteomes" id="UP000253823">
    <property type="component" value="Unassembled WGS sequence"/>
</dbReference>
<gene>
    <name evidence="2" type="ORF">DPV95_04155</name>
</gene>
<sequence length="87" mass="10192">MRLKMNLLHIAMTALSSAILLLWVMWSRAKAKTANLEQAKKQLETQNQVLQTRVNNQKERRKNEENAHSSTRDELIDSMRESNDLRD</sequence>
<protein>
    <submittedName>
        <fullName evidence="2">DUF2681 domain-containing protein</fullName>
    </submittedName>
</protein>
<evidence type="ECO:0000256" key="1">
    <source>
        <dbReference type="SAM" id="MobiDB-lite"/>
    </source>
</evidence>
<evidence type="ECO:0000313" key="3">
    <source>
        <dbReference type="Proteomes" id="UP000253823"/>
    </source>
</evidence>
<feature type="region of interest" description="Disordered" evidence="1">
    <location>
        <begin position="47"/>
        <end position="87"/>
    </location>
</feature>
<dbReference type="InterPro" id="IPR020274">
    <property type="entry name" value="Uncharacterised_HI1496"/>
</dbReference>
<comment type="caution">
    <text evidence="2">The sequence shown here is derived from an EMBL/GenBank/DDBJ whole genome shotgun (WGS) entry which is preliminary data.</text>
</comment>
<dbReference type="AlphaFoldDB" id="A0AAQ0KD87"/>
<proteinExistence type="predicted"/>
<accession>A0AAQ0KD87</accession>
<organism evidence="2 3">
    <name type="scientific">Haemophilus parainfluenzae</name>
    <dbReference type="NCBI Taxonomy" id="729"/>
    <lineage>
        <taxon>Bacteria</taxon>
        <taxon>Pseudomonadati</taxon>
        <taxon>Pseudomonadota</taxon>
        <taxon>Gammaproteobacteria</taxon>
        <taxon>Pasteurellales</taxon>
        <taxon>Pasteurellaceae</taxon>
        <taxon>Haemophilus</taxon>
    </lineage>
</organism>
<evidence type="ECO:0000313" key="2">
    <source>
        <dbReference type="EMBL" id="RDE84925.1"/>
    </source>
</evidence>
<dbReference type="RefSeq" id="WP_111406685.1">
    <property type="nucleotide sequence ID" value="NZ_QEPT01000002.1"/>
</dbReference>